<dbReference type="InterPro" id="IPR013655">
    <property type="entry name" value="PAS_fold_3"/>
</dbReference>
<gene>
    <name evidence="12" type="ORF">ACFSM0_03870</name>
</gene>
<dbReference type="InterPro" id="IPR052155">
    <property type="entry name" value="Biofilm_reg_signaling"/>
</dbReference>
<keyword evidence="6" id="KW-0067">ATP-binding</keyword>
<dbReference type="Pfam" id="PF00990">
    <property type="entry name" value="GGDEF"/>
    <property type="match status" value="1"/>
</dbReference>
<dbReference type="InterPro" id="IPR000160">
    <property type="entry name" value="GGDEF_dom"/>
</dbReference>
<dbReference type="Gene3D" id="3.20.20.450">
    <property type="entry name" value="EAL domain"/>
    <property type="match status" value="1"/>
</dbReference>
<evidence type="ECO:0000256" key="7">
    <source>
        <dbReference type="ARBA" id="ARBA00023012"/>
    </source>
</evidence>
<dbReference type="InterPro" id="IPR000700">
    <property type="entry name" value="PAS-assoc_C"/>
</dbReference>
<comment type="subcellular location">
    <subcellularLocation>
        <location evidence="1">Membrane</location>
    </subcellularLocation>
</comment>
<evidence type="ECO:0000256" key="5">
    <source>
        <dbReference type="ARBA" id="ARBA00022777"/>
    </source>
</evidence>
<dbReference type="InterPro" id="IPR035965">
    <property type="entry name" value="PAS-like_dom_sf"/>
</dbReference>
<keyword evidence="3" id="KW-0808">Transferase</keyword>
<dbReference type="Pfam" id="PF00563">
    <property type="entry name" value="EAL"/>
    <property type="match status" value="1"/>
</dbReference>
<comment type="caution">
    <text evidence="12">The sequence shown here is derived from an EMBL/GenBank/DDBJ whole genome shotgun (WGS) entry which is preliminary data.</text>
</comment>
<organism evidence="12 13">
    <name type="scientific">Rhodobacter lacus</name>
    <dbReference type="NCBI Taxonomy" id="1641972"/>
    <lineage>
        <taxon>Bacteria</taxon>
        <taxon>Pseudomonadati</taxon>
        <taxon>Pseudomonadota</taxon>
        <taxon>Alphaproteobacteria</taxon>
        <taxon>Rhodobacterales</taxon>
        <taxon>Rhodobacter group</taxon>
        <taxon>Rhodobacter</taxon>
    </lineage>
</organism>
<evidence type="ECO:0000256" key="6">
    <source>
        <dbReference type="ARBA" id="ARBA00022840"/>
    </source>
</evidence>
<dbReference type="PROSITE" id="PS50113">
    <property type="entry name" value="PAC"/>
    <property type="match status" value="1"/>
</dbReference>
<evidence type="ECO:0000313" key="12">
    <source>
        <dbReference type="EMBL" id="MFD2173225.1"/>
    </source>
</evidence>
<reference evidence="13" key="1">
    <citation type="journal article" date="2019" name="Int. J. Syst. Evol. Microbiol.">
        <title>The Global Catalogue of Microorganisms (GCM) 10K type strain sequencing project: providing services to taxonomists for standard genome sequencing and annotation.</title>
        <authorList>
            <consortium name="The Broad Institute Genomics Platform"/>
            <consortium name="The Broad Institute Genome Sequencing Center for Infectious Disease"/>
            <person name="Wu L."/>
            <person name="Ma J."/>
        </authorList>
    </citation>
    <scope>NUCLEOTIDE SEQUENCE [LARGE SCALE GENOMIC DNA]</scope>
    <source>
        <strain evidence="13">CCUG 55131</strain>
    </source>
</reference>
<evidence type="ECO:0000259" key="10">
    <source>
        <dbReference type="PROSITE" id="PS50883"/>
    </source>
</evidence>
<evidence type="ECO:0000256" key="1">
    <source>
        <dbReference type="ARBA" id="ARBA00004370"/>
    </source>
</evidence>
<keyword evidence="2" id="KW-0597">Phosphoprotein</keyword>
<dbReference type="CDD" id="cd00130">
    <property type="entry name" value="PAS"/>
    <property type="match status" value="1"/>
</dbReference>
<dbReference type="CDD" id="cd01949">
    <property type="entry name" value="GGDEF"/>
    <property type="match status" value="1"/>
</dbReference>
<dbReference type="CDD" id="cd12914">
    <property type="entry name" value="PDC1_DGC_like"/>
    <property type="match status" value="1"/>
</dbReference>
<keyword evidence="13" id="KW-1185">Reference proteome</keyword>
<dbReference type="InterPro" id="IPR043128">
    <property type="entry name" value="Rev_trsase/Diguanyl_cyclase"/>
</dbReference>
<dbReference type="PROSITE" id="PS50112">
    <property type="entry name" value="PAS"/>
    <property type="match status" value="1"/>
</dbReference>
<dbReference type="Gene3D" id="3.30.70.270">
    <property type="match status" value="1"/>
</dbReference>
<name>A0ABW5A6N9_9RHOB</name>
<protein>
    <submittedName>
        <fullName evidence="12">EAL domain-containing protein</fullName>
    </submittedName>
</protein>
<sequence length="881" mass="97206">MPFRPFSGILLVLGVAASLGGLFGAIQYNHGWSRTTERLEQDTYAAADHVELLIRSMRLSAEILLEQISPTDLVTSATPAIATIMRENHGIAAALVVDATGHVVAGQYGGGNPIGLDVSDRPYFSVHRNRSWHGFYVNAPIRARIDSAWSLPLSLPIEDRDGKFAGVVVVVAQEAFFAHLRTPFRAEDLRIFLRMRPDGQFIALPDPHGTKPLPFAVREKLAWHGKREADPQPGTIRYDLPEAVVALRQSPSGLFDVLAIRSTDEMKLEAVKEGLRTGFGALIAALVVGMAGLGLARWAKAAQTEAERARFLEERLRLATNAGRIGVWDLDILNNHEIWDETMHELYGLAPGTFDGSFEAWIERIHPEDRVKARAVFRRASEHGKDVASEYRIITPKGEVRVIRTHARIFHDRHGRMVRALGVNYDVTERVAREAELVAARAEAEAARTRIAHDALHDPLTGLANRRGMDRSMRRGFETAPPDLPMAYLHLDVDRFKTINDVFGHQAGDHLLCAVARLLERTAPVGAEVARMGGDEFAVFVQGRGAEARALKCAERFVRACREPLEFEGKKLWFSASVGMSARAGADAGEMVQNADIALYEAKNAGRDRIIAFSPELRRRVEHTKRIADKLVHALREDRISVHFQPQVDACTQRLIGAEALVRWHDPEEGLIAPDQFLPIAREMGLLARIDGIVLRKAVETVRMLAARGIALPRISVNVDVQRLMQPDLFEDLAALGPLPCPLAFELLETLDFDEITEAMLDVLARLRARGVAIEIDDFGRGRTSLATVQLIRPDRLKIDRSLTAHSARLPGGVDPVVEAICNIGRALDIGLTAEGIENADQAVAFSSIGCDCLQGYHFARPMAAEDLASWIGARAERMTA</sequence>
<feature type="domain" description="PAC" evidence="9">
    <location>
        <begin position="387"/>
        <end position="439"/>
    </location>
</feature>
<dbReference type="NCBIfam" id="TIGR00229">
    <property type="entry name" value="sensory_box"/>
    <property type="match status" value="1"/>
</dbReference>
<dbReference type="SMART" id="SM00052">
    <property type="entry name" value="EAL"/>
    <property type="match status" value="1"/>
</dbReference>
<proteinExistence type="predicted"/>
<feature type="domain" description="PAS" evidence="8">
    <location>
        <begin position="312"/>
        <end position="384"/>
    </location>
</feature>
<dbReference type="SUPFAM" id="SSF103190">
    <property type="entry name" value="Sensory domain-like"/>
    <property type="match status" value="1"/>
</dbReference>
<evidence type="ECO:0000259" key="11">
    <source>
        <dbReference type="PROSITE" id="PS50887"/>
    </source>
</evidence>
<evidence type="ECO:0000256" key="2">
    <source>
        <dbReference type="ARBA" id="ARBA00022553"/>
    </source>
</evidence>
<dbReference type="InterPro" id="IPR000014">
    <property type="entry name" value="PAS"/>
</dbReference>
<dbReference type="Pfam" id="PF08447">
    <property type="entry name" value="PAS_3"/>
    <property type="match status" value="1"/>
</dbReference>
<dbReference type="RefSeq" id="WP_377387451.1">
    <property type="nucleotide sequence ID" value="NZ_JBHUIX010000004.1"/>
</dbReference>
<evidence type="ECO:0000313" key="13">
    <source>
        <dbReference type="Proteomes" id="UP001597413"/>
    </source>
</evidence>
<dbReference type="InterPro" id="IPR035919">
    <property type="entry name" value="EAL_sf"/>
</dbReference>
<keyword evidence="4" id="KW-0547">Nucleotide-binding</keyword>
<dbReference type="NCBIfam" id="TIGR00254">
    <property type="entry name" value="GGDEF"/>
    <property type="match status" value="1"/>
</dbReference>
<dbReference type="SUPFAM" id="SSF141868">
    <property type="entry name" value="EAL domain-like"/>
    <property type="match status" value="1"/>
</dbReference>
<dbReference type="InterPro" id="IPR001633">
    <property type="entry name" value="EAL_dom"/>
</dbReference>
<evidence type="ECO:0000259" key="8">
    <source>
        <dbReference type="PROSITE" id="PS50112"/>
    </source>
</evidence>
<dbReference type="PANTHER" id="PTHR44757:SF2">
    <property type="entry name" value="BIOFILM ARCHITECTURE MAINTENANCE PROTEIN MBAA"/>
    <property type="match status" value="1"/>
</dbReference>
<evidence type="ECO:0000256" key="4">
    <source>
        <dbReference type="ARBA" id="ARBA00022741"/>
    </source>
</evidence>
<dbReference type="InterPro" id="IPR029151">
    <property type="entry name" value="Sensor-like_sf"/>
</dbReference>
<dbReference type="Gene3D" id="3.30.450.20">
    <property type="entry name" value="PAS domain"/>
    <property type="match status" value="2"/>
</dbReference>
<feature type="domain" description="EAL" evidence="10">
    <location>
        <begin position="624"/>
        <end position="876"/>
    </location>
</feature>
<dbReference type="SMART" id="SM00086">
    <property type="entry name" value="PAC"/>
    <property type="match status" value="1"/>
</dbReference>
<dbReference type="PANTHER" id="PTHR44757">
    <property type="entry name" value="DIGUANYLATE CYCLASE DGCP"/>
    <property type="match status" value="1"/>
</dbReference>
<accession>A0ABW5A6N9</accession>
<dbReference type="Gene3D" id="2.10.70.100">
    <property type="match status" value="1"/>
</dbReference>
<dbReference type="PROSITE" id="PS50883">
    <property type="entry name" value="EAL"/>
    <property type="match status" value="1"/>
</dbReference>
<keyword evidence="5" id="KW-0418">Kinase</keyword>
<dbReference type="SUPFAM" id="SSF55785">
    <property type="entry name" value="PYP-like sensor domain (PAS domain)"/>
    <property type="match status" value="1"/>
</dbReference>
<dbReference type="SMART" id="SM00267">
    <property type="entry name" value="GGDEF"/>
    <property type="match status" value="1"/>
</dbReference>
<keyword evidence="7" id="KW-0902">Two-component regulatory system</keyword>
<dbReference type="Proteomes" id="UP001597413">
    <property type="component" value="Unassembled WGS sequence"/>
</dbReference>
<dbReference type="InterPro" id="IPR001610">
    <property type="entry name" value="PAC"/>
</dbReference>
<dbReference type="InterPro" id="IPR029787">
    <property type="entry name" value="Nucleotide_cyclase"/>
</dbReference>
<feature type="domain" description="GGDEF" evidence="11">
    <location>
        <begin position="484"/>
        <end position="615"/>
    </location>
</feature>
<dbReference type="CDD" id="cd01948">
    <property type="entry name" value="EAL"/>
    <property type="match status" value="1"/>
</dbReference>
<dbReference type="EMBL" id="JBHUIX010000004">
    <property type="protein sequence ID" value="MFD2173225.1"/>
    <property type="molecule type" value="Genomic_DNA"/>
</dbReference>
<evidence type="ECO:0000256" key="3">
    <source>
        <dbReference type="ARBA" id="ARBA00022679"/>
    </source>
</evidence>
<dbReference type="PROSITE" id="PS50887">
    <property type="entry name" value="GGDEF"/>
    <property type="match status" value="1"/>
</dbReference>
<evidence type="ECO:0000259" key="9">
    <source>
        <dbReference type="PROSITE" id="PS50113"/>
    </source>
</evidence>
<dbReference type="SUPFAM" id="SSF55073">
    <property type="entry name" value="Nucleotide cyclase"/>
    <property type="match status" value="1"/>
</dbReference>